<evidence type="ECO:0000259" key="8">
    <source>
        <dbReference type="PROSITE" id="PS50850"/>
    </source>
</evidence>
<keyword evidence="4 7" id="KW-0812">Transmembrane</keyword>
<comment type="subcellular location">
    <subcellularLocation>
        <location evidence="1">Cell membrane</location>
        <topology evidence="1">Multi-pass membrane protein</topology>
    </subcellularLocation>
</comment>
<keyword evidence="6 7" id="KW-0472">Membrane</keyword>
<feature type="transmembrane region" description="Helical" evidence="7">
    <location>
        <begin position="47"/>
        <end position="66"/>
    </location>
</feature>
<feature type="transmembrane region" description="Helical" evidence="7">
    <location>
        <begin position="75"/>
        <end position="95"/>
    </location>
</feature>
<evidence type="ECO:0000256" key="7">
    <source>
        <dbReference type="SAM" id="Phobius"/>
    </source>
</evidence>
<feature type="transmembrane region" description="Helical" evidence="7">
    <location>
        <begin position="101"/>
        <end position="122"/>
    </location>
</feature>
<feature type="transmembrane region" description="Helical" evidence="7">
    <location>
        <begin position="166"/>
        <end position="184"/>
    </location>
</feature>
<dbReference type="Gene3D" id="1.20.1250.20">
    <property type="entry name" value="MFS general substrate transporter like domains"/>
    <property type="match status" value="1"/>
</dbReference>
<dbReference type="GO" id="GO:0022857">
    <property type="term" value="F:transmembrane transporter activity"/>
    <property type="evidence" value="ECO:0007669"/>
    <property type="project" value="InterPro"/>
</dbReference>
<feature type="transmembrane region" description="Helical" evidence="7">
    <location>
        <begin position="282"/>
        <end position="303"/>
    </location>
</feature>
<evidence type="ECO:0000256" key="1">
    <source>
        <dbReference type="ARBA" id="ARBA00004651"/>
    </source>
</evidence>
<dbReference type="PROSITE" id="PS50850">
    <property type="entry name" value="MFS"/>
    <property type="match status" value="1"/>
</dbReference>
<proteinExistence type="predicted"/>
<evidence type="ECO:0000313" key="10">
    <source>
        <dbReference type="Proteomes" id="UP000427906"/>
    </source>
</evidence>
<feature type="transmembrane region" description="Helical" evidence="7">
    <location>
        <begin position="212"/>
        <end position="240"/>
    </location>
</feature>
<organism evidence="9 10">
    <name type="scientific">Desulfosarcina alkanivorans</name>
    <dbReference type="NCBI Taxonomy" id="571177"/>
    <lineage>
        <taxon>Bacteria</taxon>
        <taxon>Pseudomonadati</taxon>
        <taxon>Thermodesulfobacteriota</taxon>
        <taxon>Desulfobacteria</taxon>
        <taxon>Desulfobacterales</taxon>
        <taxon>Desulfosarcinaceae</taxon>
        <taxon>Desulfosarcina</taxon>
    </lineage>
</organism>
<evidence type="ECO:0000313" key="9">
    <source>
        <dbReference type="EMBL" id="BBO66931.1"/>
    </source>
</evidence>
<evidence type="ECO:0000256" key="4">
    <source>
        <dbReference type="ARBA" id="ARBA00022692"/>
    </source>
</evidence>
<dbReference type="PANTHER" id="PTHR23517">
    <property type="entry name" value="RESISTANCE PROTEIN MDTM, PUTATIVE-RELATED-RELATED"/>
    <property type="match status" value="1"/>
</dbReference>
<evidence type="ECO:0000256" key="2">
    <source>
        <dbReference type="ARBA" id="ARBA00022448"/>
    </source>
</evidence>
<feature type="transmembrane region" description="Helical" evidence="7">
    <location>
        <begin position="344"/>
        <end position="366"/>
    </location>
</feature>
<gene>
    <name evidence="9" type="ORF">DSCA_08610</name>
</gene>
<dbReference type="InterPro" id="IPR005829">
    <property type="entry name" value="Sugar_transporter_CS"/>
</dbReference>
<dbReference type="Pfam" id="PF07690">
    <property type="entry name" value="MFS_1"/>
    <property type="match status" value="1"/>
</dbReference>
<feature type="transmembrane region" description="Helical" evidence="7">
    <location>
        <begin position="134"/>
        <end position="160"/>
    </location>
</feature>
<feature type="transmembrane region" description="Helical" evidence="7">
    <location>
        <begin position="378"/>
        <end position="400"/>
    </location>
</feature>
<dbReference type="GO" id="GO:0005886">
    <property type="term" value="C:plasma membrane"/>
    <property type="evidence" value="ECO:0007669"/>
    <property type="project" value="UniProtKB-SubCell"/>
</dbReference>
<dbReference type="InterPro" id="IPR036259">
    <property type="entry name" value="MFS_trans_sf"/>
</dbReference>
<feature type="transmembrane region" description="Helical" evidence="7">
    <location>
        <begin position="9"/>
        <end position="35"/>
    </location>
</feature>
<dbReference type="PROSITE" id="PS00216">
    <property type="entry name" value="SUGAR_TRANSPORT_1"/>
    <property type="match status" value="1"/>
</dbReference>
<name>A0A5K7YJI0_9BACT</name>
<feature type="domain" description="Major facilitator superfamily (MFS) profile" evidence="8">
    <location>
        <begin position="9"/>
        <end position="405"/>
    </location>
</feature>
<dbReference type="InterPro" id="IPR050171">
    <property type="entry name" value="MFS_Transporters"/>
</dbReference>
<feature type="transmembrane region" description="Helical" evidence="7">
    <location>
        <begin position="309"/>
        <end position="332"/>
    </location>
</feature>
<dbReference type="KEGG" id="dalk:DSCA_08610"/>
<reference evidence="9 10" key="1">
    <citation type="submission" date="2019-11" db="EMBL/GenBank/DDBJ databases">
        <title>Comparative genomics of hydrocarbon-degrading Desulfosarcina strains.</title>
        <authorList>
            <person name="Watanabe M."/>
            <person name="Kojima H."/>
            <person name="Fukui M."/>
        </authorList>
    </citation>
    <scope>NUCLEOTIDE SEQUENCE [LARGE SCALE GENOMIC DNA]</scope>
    <source>
        <strain evidence="9 10">PL12</strain>
    </source>
</reference>
<evidence type="ECO:0000256" key="5">
    <source>
        <dbReference type="ARBA" id="ARBA00022989"/>
    </source>
</evidence>
<keyword evidence="10" id="KW-1185">Reference proteome</keyword>
<protein>
    <submittedName>
        <fullName evidence="9">MFS transporter</fullName>
    </submittedName>
</protein>
<evidence type="ECO:0000256" key="6">
    <source>
        <dbReference type="ARBA" id="ARBA00023136"/>
    </source>
</evidence>
<keyword evidence="2" id="KW-0813">Transport</keyword>
<keyword evidence="5 7" id="KW-1133">Transmembrane helix</keyword>
<dbReference type="AlphaFoldDB" id="A0A5K7YJI0"/>
<dbReference type="OrthoDB" id="5412728at2"/>
<sequence length="413" mass="43928">MIKKRFDGWLVLIFIARIALYANFMVYAACVPVLLGKWDMSATQAGSISSAFMFGYAASLFVFAWLSDRYGARRLFLFSAVLSALSAMGFGFFAQSYLTGLVLYGLAASTQGGLYTPAIILFSERYDASKRGGAMGYLIASTSIGYAFSLVVSGLCLAWGGYRVAFMVTGCLPVVGMLFCWLALRTTPNRTHAGGRRPGVPAIFRRNRNVGLLIAGYTFHGWELLGMWTWTPAFFAAVIAVSGDGFGETARFGAYLVASMHLVGALASVSMGRLADLLGRRIVLVQVATVGAGLSLVIGWLTFLPAGLLVFIGLVYYFFALGDSPVLSTALTEAVEPNCLGSVLAIRALLGFGAGGIAPIAFGAVLDLTNAPGTTPDTWGWAFMVLGCGGVAAALCASFYRESGKMRRPIRSQ</sequence>
<keyword evidence="3" id="KW-1003">Cell membrane</keyword>
<evidence type="ECO:0000256" key="3">
    <source>
        <dbReference type="ARBA" id="ARBA00022475"/>
    </source>
</evidence>
<feature type="transmembrane region" description="Helical" evidence="7">
    <location>
        <begin position="252"/>
        <end position="270"/>
    </location>
</feature>
<dbReference type="EMBL" id="AP021874">
    <property type="protein sequence ID" value="BBO66931.1"/>
    <property type="molecule type" value="Genomic_DNA"/>
</dbReference>
<dbReference type="InterPro" id="IPR020846">
    <property type="entry name" value="MFS_dom"/>
</dbReference>
<dbReference type="RefSeq" id="WP_155315243.1">
    <property type="nucleotide sequence ID" value="NZ_AP021874.1"/>
</dbReference>
<dbReference type="Proteomes" id="UP000427906">
    <property type="component" value="Chromosome"/>
</dbReference>
<dbReference type="InterPro" id="IPR011701">
    <property type="entry name" value="MFS"/>
</dbReference>
<accession>A0A5K7YJI0</accession>
<dbReference type="SUPFAM" id="SSF103473">
    <property type="entry name" value="MFS general substrate transporter"/>
    <property type="match status" value="1"/>
</dbReference>